<accession>A0A061JGM5</accession>
<evidence type="ECO:0000313" key="1">
    <source>
        <dbReference type="EMBL" id="ETZ05235.1"/>
    </source>
</evidence>
<gene>
    <name evidence="1" type="ORF">K737_300332</name>
</gene>
<sequence length="59" mass="6714">MKRYTLMEDQWNRIKDLLPGNPGDVGVKVKDNQPVCGGCFIPLARKNSVERSSERFGDF</sequence>
<dbReference type="AlphaFoldDB" id="A0A061JGM5"/>
<name>A0A061JGM5_9PROT</name>
<organism evidence="1 2">
    <name type="scientific">Holospora undulata HU1</name>
    <dbReference type="NCBI Taxonomy" id="1321371"/>
    <lineage>
        <taxon>Bacteria</taxon>
        <taxon>Pseudomonadati</taxon>
        <taxon>Pseudomonadota</taxon>
        <taxon>Alphaproteobacteria</taxon>
        <taxon>Holosporales</taxon>
        <taxon>Holosporaceae</taxon>
        <taxon>Holospora</taxon>
    </lineage>
</organism>
<dbReference type="Proteomes" id="UP000026922">
    <property type="component" value="Unassembled WGS sequence"/>
</dbReference>
<proteinExistence type="predicted"/>
<reference evidence="1 2" key="1">
    <citation type="journal article" date="2013" name="Genome Announc.">
        <title>Draft Genome Sequence of Holospora undulata Strain HU1, a Micronucleus-Specific Symbiont of the Ciliate Paramecium caudatum.</title>
        <authorList>
            <person name="Dohra H."/>
            <person name="Suzuki H."/>
            <person name="Suzuki T."/>
            <person name="Tanaka K."/>
            <person name="Fujishima M."/>
        </authorList>
    </citation>
    <scope>NUCLEOTIDE SEQUENCE [LARGE SCALE GENOMIC DNA]</scope>
    <source>
        <strain evidence="1 2">HU1</strain>
    </source>
</reference>
<protein>
    <submittedName>
        <fullName evidence="1">Uncharacterized protein</fullName>
    </submittedName>
</protein>
<dbReference type="EMBL" id="ARPM03000089">
    <property type="protein sequence ID" value="ETZ05235.1"/>
    <property type="molecule type" value="Genomic_DNA"/>
</dbReference>
<keyword evidence="2" id="KW-1185">Reference proteome</keyword>
<evidence type="ECO:0000313" key="2">
    <source>
        <dbReference type="Proteomes" id="UP000026922"/>
    </source>
</evidence>
<comment type="caution">
    <text evidence="1">The sequence shown here is derived from an EMBL/GenBank/DDBJ whole genome shotgun (WGS) entry which is preliminary data.</text>
</comment>